<dbReference type="SUPFAM" id="SSF51182">
    <property type="entry name" value="RmlC-like cupins"/>
    <property type="match status" value="1"/>
</dbReference>
<sequence length="193" mass="21362">MTVSHDRIRTATELAEEFARLASQDAYGPAGATALLQAVLAQPLDWLDEQYQERPDDRDWMLYPLHRSPDQRASMLVVVFAPGVTAPVHDHGSWAVIGIYRGRERETWFRRTDGGATPGTAQLVADRTFVNPTGSVHLVPDGTIHTVEALDGVDAVSIHVYGTDIVTQDRSEFDLETGRVQPYRPPVTERAAD</sequence>
<organism evidence="1 2">
    <name type="scientific">Blastococcus jejuensis</name>
    <dbReference type="NCBI Taxonomy" id="351224"/>
    <lineage>
        <taxon>Bacteria</taxon>
        <taxon>Bacillati</taxon>
        <taxon>Actinomycetota</taxon>
        <taxon>Actinomycetes</taxon>
        <taxon>Geodermatophilales</taxon>
        <taxon>Geodermatophilaceae</taxon>
        <taxon>Blastococcus</taxon>
    </lineage>
</organism>
<reference evidence="2" key="1">
    <citation type="journal article" date="2019" name="Int. J. Syst. Evol. Microbiol.">
        <title>The Global Catalogue of Microorganisms (GCM) 10K type strain sequencing project: providing services to taxonomists for standard genome sequencing and annotation.</title>
        <authorList>
            <consortium name="The Broad Institute Genomics Platform"/>
            <consortium name="The Broad Institute Genome Sequencing Center for Infectious Disease"/>
            <person name="Wu L."/>
            <person name="Ma J."/>
        </authorList>
    </citation>
    <scope>NUCLEOTIDE SEQUENCE [LARGE SCALE GENOMIC DNA]</scope>
    <source>
        <strain evidence="2">JCM 15614</strain>
    </source>
</reference>
<proteinExistence type="predicted"/>
<dbReference type="EMBL" id="BAAAVV010000010">
    <property type="protein sequence ID" value="GAA3178814.1"/>
    <property type="molecule type" value="Genomic_DNA"/>
</dbReference>
<evidence type="ECO:0008006" key="3">
    <source>
        <dbReference type="Google" id="ProtNLM"/>
    </source>
</evidence>
<dbReference type="Proteomes" id="UP001499924">
    <property type="component" value="Unassembled WGS sequence"/>
</dbReference>
<dbReference type="RefSeq" id="WP_344690402.1">
    <property type="nucleotide sequence ID" value="NZ_BAAAVV010000010.1"/>
</dbReference>
<dbReference type="Gene3D" id="2.60.120.10">
    <property type="entry name" value="Jelly Rolls"/>
    <property type="match status" value="1"/>
</dbReference>
<dbReference type="CDD" id="cd10548">
    <property type="entry name" value="cupin_CDO"/>
    <property type="match status" value="1"/>
</dbReference>
<keyword evidence="2" id="KW-1185">Reference proteome</keyword>
<dbReference type="InterPro" id="IPR011051">
    <property type="entry name" value="RmlC_Cupin_sf"/>
</dbReference>
<accession>A0ABP6PJA9</accession>
<dbReference type="InterPro" id="IPR014710">
    <property type="entry name" value="RmlC-like_jellyroll"/>
</dbReference>
<evidence type="ECO:0000313" key="1">
    <source>
        <dbReference type="EMBL" id="GAA3178814.1"/>
    </source>
</evidence>
<comment type="caution">
    <text evidence="1">The sequence shown here is derived from an EMBL/GenBank/DDBJ whole genome shotgun (WGS) entry which is preliminary data.</text>
</comment>
<gene>
    <name evidence="1" type="ORF">GCM10010531_36010</name>
</gene>
<evidence type="ECO:0000313" key="2">
    <source>
        <dbReference type="Proteomes" id="UP001499924"/>
    </source>
</evidence>
<protein>
    <recommendedName>
        <fullName evidence="3">Cysteine dioxygenase type I</fullName>
    </recommendedName>
</protein>
<name>A0ABP6PJA9_9ACTN</name>